<evidence type="ECO:0000256" key="8">
    <source>
        <dbReference type="SAM" id="MobiDB-lite"/>
    </source>
</evidence>
<evidence type="ECO:0000313" key="12">
    <source>
        <dbReference type="Proteomes" id="UP001179952"/>
    </source>
</evidence>
<dbReference type="SUPFAM" id="SSF47699">
    <property type="entry name" value="Bifunctional inhibitor/lipid-transfer protein/seed storage 2S albumin"/>
    <property type="match status" value="1"/>
</dbReference>
<comment type="similarity">
    <text evidence="2">Belongs to the plant LTP family.</text>
</comment>
<evidence type="ECO:0000256" key="2">
    <source>
        <dbReference type="ARBA" id="ARBA00009748"/>
    </source>
</evidence>
<evidence type="ECO:0000259" key="10">
    <source>
        <dbReference type="SMART" id="SM00499"/>
    </source>
</evidence>
<reference evidence="11" key="1">
    <citation type="journal article" date="2023" name="Nat. Commun.">
        <title>Diploid and tetraploid genomes of Acorus and the evolution of monocots.</title>
        <authorList>
            <person name="Ma L."/>
            <person name="Liu K.W."/>
            <person name="Li Z."/>
            <person name="Hsiao Y.Y."/>
            <person name="Qi Y."/>
            <person name="Fu T."/>
            <person name="Tang G.D."/>
            <person name="Zhang D."/>
            <person name="Sun W.H."/>
            <person name="Liu D.K."/>
            <person name="Li Y."/>
            <person name="Chen G.Z."/>
            <person name="Liu X.D."/>
            <person name="Liao X.Y."/>
            <person name="Jiang Y.T."/>
            <person name="Yu X."/>
            <person name="Hao Y."/>
            <person name="Huang J."/>
            <person name="Zhao X.W."/>
            <person name="Ke S."/>
            <person name="Chen Y.Y."/>
            <person name="Wu W.L."/>
            <person name="Hsu J.L."/>
            <person name="Lin Y.F."/>
            <person name="Huang M.D."/>
            <person name="Li C.Y."/>
            <person name="Huang L."/>
            <person name="Wang Z.W."/>
            <person name="Zhao X."/>
            <person name="Zhong W.Y."/>
            <person name="Peng D.H."/>
            <person name="Ahmad S."/>
            <person name="Lan S."/>
            <person name="Zhang J.S."/>
            <person name="Tsai W.C."/>
            <person name="Van de Peer Y."/>
            <person name="Liu Z.J."/>
        </authorList>
    </citation>
    <scope>NUCLEOTIDE SEQUENCE</scope>
    <source>
        <strain evidence="11">SCP</strain>
    </source>
</reference>
<evidence type="ECO:0000256" key="5">
    <source>
        <dbReference type="ARBA" id="ARBA00023157"/>
    </source>
</evidence>
<gene>
    <name evidence="11" type="ORF">QJS04_geneDACA025076</name>
</gene>
<dbReference type="Pfam" id="PF14368">
    <property type="entry name" value="LTP_2"/>
    <property type="match status" value="1"/>
</dbReference>
<proteinExistence type="inferred from homology"/>
<comment type="subcellular location">
    <subcellularLocation>
        <location evidence="1">Cell membrane</location>
        <topology evidence="1">Lipid-anchor</topology>
        <topology evidence="1">GPI-anchor</topology>
    </subcellularLocation>
</comment>
<dbReference type="Gene3D" id="1.10.110.10">
    <property type="entry name" value="Plant lipid-transfer and hydrophobic proteins"/>
    <property type="match status" value="1"/>
</dbReference>
<evidence type="ECO:0000256" key="1">
    <source>
        <dbReference type="ARBA" id="ARBA00004609"/>
    </source>
</evidence>
<dbReference type="AlphaFoldDB" id="A0AAV9AB89"/>
<feature type="domain" description="Bifunctional inhibitor/plant lipid transfer protein/seed storage helical" evidence="10">
    <location>
        <begin position="30"/>
        <end position="107"/>
    </location>
</feature>
<keyword evidence="7" id="KW-0449">Lipoprotein</keyword>
<dbReference type="Proteomes" id="UP001179952">
    <property type="component" value="Unassembled WGS sequence"/>
</dbReference>
<keyword evidence="3" id="KW-0472">Membrane</keyword>
<reference evidence="11" key="2">
    <citation type="submission" date="2023-06" db="EMBL/GenBank/DDBJ databases">
        <authorList>
            <person name="Ma L."/>
            <person name="Liu K.-W."/>
            <person name="Li Z."/>
            <person name="Hsiao Y.-Y."/>
            <person name="Qi Y."/>
            <person name="Fu T."/>
            <person name="Tang G."/>
            <person name="Zhang D."/>
            <person name="Sun W.-H."/>
            <person name="Liu D.-K."/>
            <person name="Li Y."/>
            <person name="Chen G.-Z."/>
            <person name="Liu X.-D."/>
            <person name="Liao X.-Y."/>
            <person name="Jiang Y.-T."/>
            <person name="Yu X."/>
            <person name="Hao Y."/>
            <person name="Huang J."/>
            <person name="Zhao X.-W."/>
            <person name="Ke S."/>
            <person name="Chen Y.-Y."/>
            <person name="Wu W.-L."/>
            <person name="Hsu J.-L."/>
            <person name="Lin Y.-F."/>
            <person name="Huang M.-D."/>
            <person name="Li C.-Y."/>
            <person name="Huang L."/>
            <person name="Wang Z.-W."/>
            <person name="Zhao X."/>
            <person name="Zhong W.-Y."/>
            <person name="Peng D.-H."/>
            <person name="Ahmad S."/>
            <person name="Lan S."/>
            <person name="Zhang J.-S."/>
            <person name="Tsai W.-C."/>
            <person name="Van De Peer Y."/>
            <person name="Liu Z.-J."/>
        </authorList>
    </citation>
    <scope>NUCLEOTIDE SEQUENCE</scope>
    <source>
        <strain evidence="11">SCP</strain>
        <tissue evidence="11">Leaves</tissue>
    </source>
</reference>
<keyword evidence="5" id="KW-1015">Disulfide bond</keyword>
<dbReference type="InterPro" id="IPR043325">
    <property type="entry name" value="LTSS"/>
</dbReference>
<dbReference type="FunFam" id="1.10.110.10:FF:000001">
    <property type="entry name" value="Bifunctional inhibitor/lipid-transfer protein/seed storage 2S albumin superfamily protein"/>
    <property type="match status" value="1"/>
</dbReference>
<dbReference type="GO" id="GO:0008289">
    <property type="term" value="F:lipid binding"/>
    <property type="evidence" value="ECO:0007669"/>
    <property type="project" value="InterPro"/>
</dbReference>
<evidence type="ECO:0000256" key="7">
    <source>
        <dbReference type="ARBA" id="ARBA00023288"/>
    </source>
</evidence>
<evidence type="ECO:0000256" key="3">
    <source>
        <dbReference type="ARBA" id="ARBA00022622"/>
    </source>
</evidence>
<keyword evidence="3" id="KW-0336">GPI-anchor</keyword>
<keyword evidence="6" id="KW-0325">Glycoprotein</keyword>
<accession>A0AAV9AB89</accession>
<dbReference type="GO" id="GO:0098552">
    <property type="term" value="C:side of membrane"/>
    <property type="evidence" value="ECO:0007669"/>
    <property type="project" value="UniProtKB-KW"/>
</dbReference>
<dbReference type="CDD" id="cd00010">
    <property type="entry name" value="AAI_LTSS"/>
    <property type="match status" value="1"/>
</dbReference>
<dbReference type="InterPro" id="IPR016140">
    <property type="entry name" value="Bifunc_inhib/LTP/seed_store"/>
</dbReference>
<dbReference type="EMBL" id="JAUJYN010000010">
    <property type="protein sequence ID" value="KAK1261394.1"/>
    <property type="molecule type" value="Genomic_DNA"/>
</dbReference>
<keyword evidence="4 9" id="KW-0732">Signal</keyword>
<evidence type="ECO:0000256" key="9">
    <source>
        <dbReference type="SAM" id="SignalP"/>
    </source>
</evidence>
<evidence type="ECO:0000313" key="11">
    <source>
        <dbReference type="EMBL" id="KAK1261394.1"/>
    </source>
</evidence>
<name>A0AAV9AB89_ACOGR</name>
<dbReference type="InterPro" id="IPR036312">
    <property type="entry name" value="Bifun_inhib/LTP/seed_sf"/>
</dbReference>
<organism evidence="11 12">
    <name type="scientific">Acorus gramineus</name>
    <name type="common">Dwarf sweet flag</name>
    <dbReference type="NCBI Taxonomy" id="55184"/>
    <lineage>
        <taxon>Eukaryota</taxon>
        <taxon>Viridiplantae</taxon>
        <taxon>Streptophyta</taxon>
        <taxon>Embryophyta</taxon>
        <taxon>Tracheophyta</taxon>
        <taxon>Spermatophyta</taxon>
        <taxon>Magnoliopsida</taxon>
        <taxon>Liliopsida</taxon>
        <taxon>Acoraceae</taxon>
        <taxon>Acorus</taxon>
    </lineage>
</organism>
<dbReference type="GO" id="GO:0006869">
    <property type="term" value="P:lipid transport"/>
    <property type="evidence" value="ECO:0007669"/>
    <property type="project" value="InterPro"/>
</dbReference>
<dbReference type="GO" id="GO:0005886">
    <property type="term" value="C:plasma membrane"/>
    <property type="evidence" value="ECO:0007669"/>
    <property type="project" value="UniProtKB-SubCell"/>
</dbReference>
<evidence type="ECO:0000256" key="6">
    <source>
        <dbReference type="ARBA" id="ARBA00023180"/>
    </source>
</evidence>
<dbReference type="PRINTS" id="PR00382">
    <property type="entry name" value="LIPIDTRNSFER"/>
</dbReference>
<feature type="chain" id="PRO_5043575018" description="Bifunctional inhibitor/plant lipid transfer protein/seed storage helical domain-containing protein" evidence="9">
    <location>
        <begin position="27"/>
        <end position="207"/>
    </location>
</feature>
<evidence type="ECO:0000256" key="4">
    <source>
        <dbReference type="ARBA" id="ARBA00022729"/>
    </source>
</evidence>
<dbReference type="InterPro" id="IPR000528">
    <property type="entry name" value="Plant_nsLTP"/>
</dbReference>
<dbReference type="PANTHER" id="PTHR33044">
    <property type="entry name" value="BIFUNCTIONAL INHIBITOR/LIPID-TRANSFER PROTEIN/SEED STORAGE 2S ALBUMIN SUPERFAMILY PROTEIN-RELATED"/>
    <property type="match status" value="1"/>
</dbReference>
<feature type="signal peptide" evidence="9">
    <location>
        <begin position="1"/>
        <end position="26"/>
    </location>
</feature>
<feature type="compositionally biased region" description="Low complexity" evidence="8">
    <location>
        <begin position="142"/>
        <end position="173"/>
    </location>
</feature>
<protein>
    <recommendedName>
        <fullName evidence="10">Bifunctional inhibitor/plant lipid transfer protein/seed storage helical domain-containing protein</fullName>
    </recommendedName>
</protein>
<keyword evidence="12" id="KW-1185">Reference proteome</keyword>
<sequence>MAQGGLNLGLVVVIVAAATLIAGTSAQSGCTTAIIGLAPCLNYITGNTSTPASSCCSQLASVVKSNPRCLCSLLNGGGSSFGINVNQTLALALPGACNVQTPPVSQCNVFGKSKLTLFKCHIVTTAAAATPPTESPNETPKDSPSTPSSPGNRTTTSIIPSSPSAGSGSKATPGIGGQSSDGSSNVSSLSALMFLVYVATYAFPYFY</sequence>
<dbReference type="SMART" id="SM00499">
    <property type="entry name" value="AAI"/>
    <property type="match status" value="1"/>
</dbReference>
<feature type="region of interest" description="Disordered" evidence="8">
    <location>
        <begin position="129"/>
        <end position="182"/>
    </location>
</feature>
<comment type="caution">
    <text evidence="11">The sequence shown here is derived from an EMBL/GenBank/DDBJ whole genome shotgun (WGS) entry which is preliminary data.</text>
</comment>